<dbReference type="Gene3D" id="3.30.70.100">
    <property type="match status" value="1"/>
</dbReference>
<dbReference type="OrthoDB" id="9816289at2"/>
<sequence>MIRRRTYQVKEEIVASFHQHFNENLLPAQWKYGATLIGRYQTIPENGVVEIIALWEYEDEHQFHEIEHHLRQDAAHRKRVEDWYEKHGGRKHVASYFLQKEDSYLYSTLTPENEELRQRKVIESK</sequence>
<dbReference type="AlphaFoldDB" id="A0A385YVH3"/>
<dbReference type="InterPro" id="IPR011008">
    <property type="entry name" value="Dimeric_a/b-barrel"/>
</dbReference>
<dbReference type="SUPFAM" id="SSF54909">
    <property type="entry name" value="Dimeric alpha+beta barrel"/>
    <property type="match status" value="1"/>
</dbReference>
<evidence type="ECO:0000313" key="3">
    <source>
        <dbReference type="Proteomes" id="UP000265725"/>
    </source>
</evidence>
<evidence type="ECO:0000259" key="1">
    <source>
        <dbReference type="Pfam" id="PF07978"/>
    </source>
</evidence>
<reference evidence="3" key="1">
    <citation type="submission" date="2018-09" db="EMBL/GenBank/DDBJ databases">
        <authorList>
            <person name="Zhu H."/>
        </authorList>
    </citation>
    <scope>NUCLEOTIDE SEQUENCE [LARGE SCALE GENOMIC DNA]</scope>
    <source>
        <strain evidence="3">K2R23-3</strain>
    </source>
</reference>
<accession>A0A385YVH3</accession>
<gene>
    <name evidence="2" type="ORF">D3873_06255</name>
</gene>
<dbReference type="Pfam" id="PF07978">
    <property type="entry name" value="NIPSNAP"/>
    <property type="match status" value="1"/>
</dbReference>
<protein>
    <recommendedName>
        <fullName evidence="1">NIPSNAP domain-containing protein</fullName>
    </recommendedName>
</protein>
<dbReference type="InterPro" id="IPR012577">
    <property type="entry name" value="NIPSNAP"/>
</dbReference>
<keyword evidence="3" id="KW-1185">Reference proteome</keyword>
<dbReference type="RefSeq" id="WP_119883243.1">
    <property type="nucleotide sequence ID" value="NZ_CP032418.1"/>
</dbReference>
<dbReference type="Proteomes" id="UP000265725">
    <property type="component" value="Chromosome"/>
</dbReference>
<evidence type="ECO:0000313" key="2">
    <source>
        <dbReference type="EMBL" id="AYC29503.1"/>
    </source>
</evidence>
<dbReference type="KEGG" id="paek:D3873_06255"/>
<feature type="domain" description="NIPSNAP" evidence="1">
    <location>
        <begin position="5"/>
        <end position="81"/>
    </location>
</feature>
<organism evidence="2 3">
    <name type="scientific">Paenisporosarcina cavernae</name>
    <dbReference type="NCBI Taxonomy" id="2320858"/>
    <lineage>
        <taxon>Bacteria</taxon>
        <taxon>Bacillati</taxon>
        <taxon>Bacillota</taxon>
        <taxon>Bacilli</taxon>
        <taxon>Bacillales</taxon>
        <taxon>Caryophanaceae</taxon>
        <taxon>Paenisporosarcina</taxon>
    </lineage>
</organism>
<name>A0A385YVH3_9BACL</name>
<proteinExistence type="predicted"/>
<dbReference type="EMBL" id="CP032418">
    <property type="protein sequence ID" value="AYC29503.1"/>
    <property type="molecule type" value="Genomic_DNA"/>
</dbReference>